<organism evidence="6 7">
    <name type="scientific">Ectobacillus ponti</name>
    <dbReference type="NCBI Taxonomy" id="2961894"/>
    <lineage>
        <taxon>Bacteria</taxon>
        <taxon>Bacillati</taxon>
        <taxon>Bacillota</taxon>
        <taxon>Bacilli</taxon>
        <taxon>Bacillales</taxon>
        <taxon>Bacillaceae</taxon>
        <taxon>Ectobacillus</taxon>
    </lineage>
</organism>
<feature type="transmembrane region" description="Helical" evidence="5">
    <location>
        <begin position="156"/>
        <end position="178"/>
    </location>
</feature>
<dbReference type="Pfam" id="PF01758">
    <property type="entry name" value="SBF"/>
    <property type="match status" value="1"/>
</dbReference>
<keyword evidence="4 5" id="KW-0472">Membrane</keyword>
<evidence type="ECO:0000256" key="1">
    <source>
        <dbReference type="ARBA" id="ARBA00004141"/>
    </source>
</evidence>
<dbReference type="InterPro" id="IPR004710">
    <property type="entry name" value="Bilac:Na_transpt"/>
</dbReference>
<dbReference type="Proteomes" id="UP001156102">
    <property type="component" value="Unassembled WGS sequence"/>
</dbReference>
<feature type="transmembrane region" description="Helical" evidence="5">
    <location>
        <begin position="223"/>
        <end position="248"/>
    </location>
</feature>
<feature type="transmembrane region" description="Helical" evidence="5">
    <location>
        <begin position="12"/>
        <end position="29"/>
    </location>
</feature>
<comment type="caution">
    <text evidence="6">The sequence shown here is derived from an EMBL/GenBank/DDBJ whole genome shotgun (WGS) entry which is preliminary data.</text>
</comment>
<evidence type="ECO:0000256" key="2">
    <source>
        <dbReference type="ARBA" id="ARBA00022692"/>
    </source>
</evidence>
<dbReference type="AlphaFoldDB" id="A0AA41X4K8"/>
<dbReference type="InterPro" id="IPR002657">
    <property type="entry name" value="BilAc:Na_symport/Acr3"/>
</dbReference>
<dbReference type="InterPro" id="IPR038770">
    <property type="entry name" value="Na+/solute_symporter_sf"/>
</dbReference>
<keyword evidence="7" id="KW-1185">Reference proteome</keyword>
<evidence type="ECO:0000256" key="4">
    <source>
        <dbReference type="ARBA" id="ARBA00023136"/>
    </source>
</evidence>
<dbReference type="Gene3D" id="1.20.1530.20">
    <property type="match status" value="1"/>
</dbReference>
<reference evidence="6" key="1">
    <citation type="submission" date="2022-07" db="EMBL/GenBank/DDBJ databases">
        <authorList>
            <person name="Li W.-J."/>
            <person name="Deng Q.-Q."/>
        </authorList>
    </citation>
    <scope>NUCLEOTIDE SEQUENCE</scope>
    <source>
        <strain evidence="6">SYSU M60031</strain>
    </source>
</reference>
<name>A0AA41X4K8_9BACI</name>
<comment type="subcellular location">
    <subcellularLocation>
        <location evidence="1">Membrane</location>
        <topology evidence="1">Multi-pass membrane protein</topology>
    </subcellularLocation>
</comment>
<evidence type="ECO:0000256" key="5">
    <source>
        <dbReference type="SAM" id="Phobius"/>
    </source>
</evidence>
<feature type="transmembrane region" description="Helical" evidence="5">
    <location>
        <begin position="64"/>
        <end position="82"/>
    </location>
</feature>
<dbReference type="PANTHER" id="PTHR10361">
    <property type="entry name" value="SODIUM-BILE ACID COTRANSPORTER"/>
    <property type="match status" value="1"/>
</dbReference>
<dbReference type="PANTHER" id="PTHR10361:SF28">
    <property type="entry name" value="P3 PROTEIN-RELATED"/>
    <property type="match status" value="1"/>
</dbReference>
<feature type="transmembrane region" description="Helical" evidence="5">
    <location>
        <begin position="199"/>
        <end position="217"/>
    </location>
</feature>
<feature type="transmembrane region" description="Helical" evidence="5">
    <location>
        <begin position="35"/>
        <end position="57"/>
    </location>
</feature>
<proteinExistence type="predicted"/>
<evidence type="ECO:0000256" key="3">
    <source>
        <dbReference type="ARBA" id="ARBA00022989"/>
    </source>
</evidence>
<feature type="transmembrane region" description="Helical" evidence="5">
    <location>
        <begin position="122"/>
        <end position="144"/>
    </location>
</feature>
<keyword evidence="2 5" id="KW-0812">Transmembrane</keyword>
<dbReference type="EMBL" id="JANCLT010000003">
    <property type="protein sequence ID" value="MCP8968617.1"/>
    <property type="molecule type" value="Genomic_DNA"/>
</dbReference>
<evidence type="ECO:0000313" key="7">
    <source>
        <dbReference type="Proteomes" id="UP001156102"/>
    </source>
</evidence>
<evidence type="ECO:0000313" key="6">
    <source>
        <dbReference type="EMBL" id="MCP8968617.1"/>
    </source>
</evidence>
<sequence length="317" mass="33748">MYVNRMLERLMPVMTPASVLIGVMAAAHLKGYAYLVPWIFAFMTFAGSLSSSFGALGRSLSRPLPLMAALFILHVAMPLWAWGVGHVAFAGDAYTITGLVLAVVIPTGITSFIWVSIYKGNLGFTLSLILIDTFLSPFLVPYSISLLAGEKVAMDTWGIMKGLLIMVVVPSVLGMLLHEVTKGKVKQTLAPKLAPISKLGLATVVMINSSVVAPYLEKVDGKLLFTAAIVFVVAASGYALSWGVGMLFKWERADVAALLFTGGMRNISAGAVVAVHYFPAAVAVPVVIGMLFQQVLASLYGRLLHEADKRKAASAAA</sequence>
<accession>A0AA41X4K8</accession>
<dbReference type="RefSeq" id="WP_254758518.1">
    <property type="nucleotide sequence ID" value="NZ_JANCLT010000003.1"/>
</dbReference>
<feature type="transmembrane region" description="Helical" evidence="5">
    <location>
        <begin position="94"/>
        <end position="115"/>
    </location>
</feature>
<keyword evidence="3 5" id="KW-1133">Transmembrane helix</keyword>
<gene>
    <name evidence="6" type="ORF">NK662_08700</name>
</gene>
<dbReference type="GO" id="GO:0016020">
    <property type="term" value="C:membrane"/>
    <property type="evidence" value="ECO:0007669"/>
    <property type="project" value="UniProtKB-SubCell"/>
</dbReference>
<protein>
    <submittedName>
        <fullName evidence="6">Bile acid:sodium symporter family protein</fullName>
    </submittedName>
</protein>